<comment type="similarity">
    <text evidence="8 9">Belongs to the TonB-dependent receptor family.</text>
</comment>
<keyword evidence="10" id="KW-0732">Signal</keyword>
<dbReference type="InterPro" id="IPR037066">
    <property type="entry name" value="Plug_dom_sf"/>
</dbReference>
<keyword evidence="6 8" id="KW-0472">Membrane</keyword>
<dbReference type="GeneID" id="66309844"/>
<dbReference type="GO" id="GO:0009279">
    <property type="term" value="C:cell outer membrane"/>
    <property type="evidence" value="ECO:0007669"/>
    <property type="project" value="UniProtKB-SubCell"/>
</dbReference>
<comment type="subcellular location">
    <subcellularLocation>
        <location evidence="1 8">Cell outer membrane</location>
        <topology evidence="1 8">Multi-pass membrane protein</topology>
    </subcellularLocation>
</comment>
<proteinExistence type="inferred from homology"/>
<sequence>MKKLLSVLFLLSFTLASAVYAQDIQIKGTVVSGADNEPLPGVNVVVKGNATTGTITGIDGEFALSVPSDAILSISYIGFKSQEVSVSGKRELKIVLQEDSEALDEVVVVGYGVQKKSVVTASIAKVSSEDIAGKAPVRMDNALKGLAAGVDVTSASGQPGDSPRVRVRGIGTINNSDPLYIVDGMPIGGGLDFVNPNDIESIEVLKDAASGAIYGARAANGVILVTTKKGKMGKAQINYNFSYGWQSAWKQRDVTSATDYAILQNESRVNGGQAPVYADPYNLIDANGQAITGFGTDWQNLVFNDNAPVVNHDVTISGASEKINYYLSLGYYTQDGIVGGNYGQSNYDRLTIRSNTQYNLIDASKERSFLNKLDLGVNIAYMRTHSTGISTNSEFGSALGSALYLSPILTPTLTGDAATEMIDYYKAYDLPRDANGNPYTVPGYGGAYQEMNNPMAMMTLNPQKNWSHKFVPKFSFDLQLWDNLKYHFSYSADMGFWGYDKATTSRFYLSGNNNASHTSVEANKEQNVTWQLENTLTYDKTIGKHTFGVVLGQSALKYKGDYLKGNRWNLVNPDKPSIDYATGNIEYTYKTDGDGNYILDKDGNKIISTTTVQYGTSGAPRVEHTMSSLFARFSYNYDERYMIQATIRRDGSSRFGPNNKYGTFPSVSAGWNVMNEAFMENTREWLSNLKIRASWGKNGNDNIDEFGYTSLTAMGNNVLLGRDAVKYIGSKAQRLANPDLKWEESEQTDFGIDLGFFNNALTVSADYYIKKTNGMIMEMPIPSYVGESKPLGNVGDMENSGFEFEISYKWNISDAKFAVKGNATYLKNTLKNLGNDTGYMDFDGIQGLSGGGTRGSNGQPFPYFFGYKTDGIFQNMDEVRAYVNKDGAMIMPNAVPGDTRFVDVNGDGSISADDRTNIGNGTPDWTYGLNFNADWKGFDFNIFFQGVAGADIFDATYRTDVASGNYPSWMLGRWTGEGTSNKYPRLAVGDATNWMVSDLYVCDGSYLRLKNITLGYTLPKALTRKLTIERLRFYVQAENLVTWTKYWGFDPEISSGPDGIKSLGIDRGVYPQARTFTVGVNVSF</sequence>
<dbReference type="AlphaFoldDB" id="A0AAW6M180"/>
<dbReference type="Pfam" id="PF00593">
    <property type="entry name" value="TonB_dep_Rec_b-barrel"/>
    <property type="match status" value="1"/>
</dbReference>
<dbReference type="NCBIfam" id="TIGR04056">
    <property type="entry name" value="OMP_RagA_SusC"/>
    <property type="match status" value="1"/>
</dbReference>
<evidence type="ECO:0000256" key="10">
    <source>
        <dbReference type="SAM" id="SignalP"/>
    </source>
</evidence>
<evidence type="ECO:0000256" key="6">
    <source>
        <dbReference type="ARBA" id="ARBA00023136"/>
    </source>
</evidence>
<evidence type="ECO:0000256" key="2">
    <source>
        <dbReference type="ARBA" id="ARBA00022448"/>
    </source>
</evidence>
<reference evidence="13" key="1">
    <citation type="submission" date="2023-03" db="EMBL/GenBank/DDBJ databases">
        <title>DFI Biobank Strains.</title>
        <authorList>
            <person name="Mostad J."/>
            <person name="Paddock L."/>
            <person name="Medina S."/>
            <person name="Waligurski E."/>
            <person name="Barat B."/>
            <person name="Smith R."/>
            <person name="Burgo V."/>
            <person name="Metcalfe C."/>
            <person name="Woodson C."/>
            <person name="Sundararajan A."/>
            <person name="Ramaswamy R."/>
            <person name="Lin H."/>
            <person name="Pamer E.G."/>
        </authorList>
    </citation>
    <scope>NUCLEOTIDE SEQUENCE</scope>
    <source>
        <strain evidence="13">DFI.9.5</strain>
    </source>
</reference>
<dbReference type="InterPro" id="IPR023997">
    <property type="entry name" value="TonB-dep_OMP_SusC/RagA_CS"/>
</dbReference>
<evidence type="ECO:0000313" key="13">
    <source>
        <dbReference type="EMBL" id="MDE8695999.1"/>
    </source>
</evidence>
<dbReference type="FunFam" id="2.60.40.1120:FF:000003">
    <property type="entry name" value="Outer membrane protein Omp121"/>
    <property type="match status" value="1"/>
</dbReference>
<dbReference type="PROSITE" id="PS52016">
    <property type="entry name" value="TONB_DEPENDENT_REC_3"/>
    <property type="match status" value="1"/>
</dbReference>
<gene>
    <name evidence="13" type="ORF">PZH42_17955</name>
</gene>
<dbReference type="EMBL" id="JARFID010000020">
    <property type="protein sequence ID" value="MDE8695999.1"/>
    <property type="molecule type" value="Genomic_DNA"/>
</dbReference>
<dbReference type="InterPro" id="IPR012910">
    <property type="entry name" value="Plug_dom"/>
</dbReference>
<keyword evidence="4 8" id="KW-0812">Transmembrane</keyword>
<evidence type="ECO:0000256" key="5">
    <source>
        <dbReference type="ARBA" id="ARBA00023077"/>
    </source>
</evidence>
<dbReference type="SUPFAM" id="SSF56935">
    <property type="entry name" value="Porins"/>
    <property type="match status" value="1"/>
</dbReference>
<dbReference type="Gene3D" id="2.170.130.10">
    <property type="entry name" value="TonB-dependent receptor, plug domain"/>
    <property type="match status" value="1"/>
</dbReference>
<evidence type="ECO:0000256" key="8">
    <source>
        <dbReference type="PROSITE-ProRule" id="PRU01360"/>
    </source>
</evidence>
<evidence type="ECO:0000256" key="7">
    <source>
        <dbReference type="ARBA" id="ARBA00023237"/>
    </source>
</evidence>
<evidence type="ECO:0000256" key="3">
    <source>
        <dbReference type="ARBA" id="ARBA00022452"/>
    </source>
</evidence>
<evidence type="ECO:0000256" key="4">
    <source>
        <dbReference type="ARBA" id="ARBA00022692"/>
    </source>
</evidence>
<dbReference type="RefSeq" id="WP_129615880.1">
    <property type="nucleotide sequence ID" value="NZ_CAXUGF010000011.1"/>
</dbReference>
<feature type="signal peptide" evidence="10">
    <location>
        <begin position="1"/>
        <end position="21"/>
    </location>
</feature>
<protein>
    <submittedName>
        <fullName evidence="13">TonB-dependent receptor</fullName>
    </submittedName>
</protein>
<dbReference type="Pfam" id="PF07715">
    <property type="entry name" value="Plug"/>
    <property type="match status" value="1"/>
</dbReference>
<dbReference type="Proteomes" id="UP001221924">
    <property type="component" value="Unassembled WGS sequence"/>
</dbReference>
<evidence type="ECO:0000259" key="11">
    <source>
        <dbReference type="Pfam" id="PF00593"/>
    </source>
</evidence>
<dbReference type="SUPFAM" id="SSF49464">
    <property type="entry name" value="Carboxypeptidase regulatory domain-like"/>
    <property type="match status" value="1"/>
</dbReference>
<dbReference type="InterPro" id="IPR036942">
    <property type="entry name" value="Beta-barrel_TonB_sf"/>
</dbReference>
<feature type="domain" description="TonB-dependent receptor plug" evidence="12">
    <location>
        <begin position="118"/>
        <end position="222"/>
    </location>
</feature>
<dbReference type="InterPro" id="IPR023996">
    <property type="entry name" value="TonB-dep_OMP_SusC/RagA"/>
</dbReference>
<keyword evidence="5 9" id="KW-0798">TonB box</keyword>
<evidence type="ECO:0000313" key="14">
    <source>
        <dbReference type="Proteomes" id="UP001221924"/>
    </source>
</evidence>
<keyword evidence="3 8" id="KW-1134">Transmembrane beta strand</keyword>
<dbReference type="InterPro" id="IPR000531">
    <property type="entry name" value="Beta-barrel_TonB"/>
</dbReference>
<dbReference type="InterPro" id="IPR039426">
    <property type="entry name" value="TonB-dep_rcpt-like"/>
</dbReference>
<dbReference type="Pfam" id="PF13715">
    <property type="entry name" value="CarbopepD_reg_2"/>
    <property type="match status" value="1"/>
</dbReference>
<comment type="caution">
    <text evidence="13">The sequence shown here is derived from an EMBL/GenBank/DDBJ whole genome shotgun (WGS) entry which is preliminary data.</text>
</comment>
<accession>A0AAW6M180</accession>
<organism evidence="13 14">
    <name type="scientific">Bacteroides cellulosilyticus</name>
    <dbReference type="NCBI Taxonomy" id="246787"/>
    <lineage>
        <taxon>Bacteria</taxon>
        <taxon>Pseudomonadati</taxon>
        <taxon>Bacteroidota</taxon>
        <taxon>Bacteroidia</taxon>
        <taxon>Bacteroidales</taxon>
        <taxon>Bacteroidaceae</taxon>
        <taxon>Bacteroides</taxon>
    </lineage>
</organism>
<feature type="chain" id="PRO_5044026264" evidence="10">
    <location>
        <begin position="22"/>
        <end position="1084"/>
    </location>
</feature>
<evidence type="ECO:0000256" key="1">
    <source>
        <dbReference type="ARBA" id="ARBA00004571"/>
    </source>
</evidence>
<feature type="domain" description="TonB-dependent receptor-like beta-barrel" evidence="11">
    <location>
        <begin position="484"/>
        <end position="1040"/>
    </location>
</feature>
<keyword evidence="13" id="KW-0675">Receptor</keyword>
<dbReference type="InterPro" id="IPR008969">
    <property type="entry name" value="CarboxyPept-like_regulatory"/>
</dbReference>
<evidence type="ECO:0000256" key="9">
    <source>
        <dbReference type="RuleBase" id="RU003357"/>
    </source>
</evidence>
<dbReference type="Gene3D" id="2.60.40.1120">
    <property type="entry name" value="Carboxypeptidase-like, regulatory domain"/>
    <property type="match status" value="1"/>
</dbReference>
<dbReference type="Gene3D" id="2.40.170.20">
    <property type="entry name" value="TonB-dependent receptor, beta-barrel domain"/>
    <property type="match status" value="1"/>
</dbReference>
<keyword evidence="2 8" id="KW-0813">Transport</keyword>
<dbReference type="NCBIfam" id="TIGR04057">
    <property type="entry name" value="SusC_RagA_signa"/>
    <property type="match status" value="1"/>
</dbReference>
<name>A0AAW6M180_9BACE</name>
<evidence type="ECO:0000259" key="12">
    <source>
        <dbReference type="Pfam" id="PF07715"/>
    </source>
</evidence>
<keyword evidence="7 8" id="KW-0998">Cell outer membrane</keyword>